<feature type="transmembrane region" description="Helical" evidence="5">
    <location>
        <begin position="474"/>
        <end position="496"/>
    </location>
</feature>
<feature type="transmembrane region" description="Helical" evidence="5">
    <location>
        <begin position="373"/>
        <end position="393"/>
    </location>
</feature>
<dbReference type="FunCoup" id="A0A1Y2FVH6">
    <property type="interactions" value="25"/>
</dbReference>
<feature type="transmembrane region" description="Helical" evidence="5">
    <location>
        <begin position="333"/>
        <end position="353"/>
    </location>
</feature>
<dbReference type="Gene3D" id="1.20.1250.20">
    <property type="entry name" value="MFS general substrate transporter like domains"/>
    <property type="match status" value="1"/>
</dbReference>
<gene>
    <name evidence="6" type="ORF">BCR35DRAFT_351455</name>
</gene>
<feature type="transmembrane region" description="Helical" evidence="5">
    <location>
        <begin position="508"/>
        <end position="528"/>
    </location>
</feature>
<dbReference type="InParanoid" id="A0A1Y2FVH6"/>
<dbReference type="AlphaFoldDB" id="A0A1Y2FVH6"/>
<accession>A0A1Y2FVH6</accession>
<keyword evidence="3 5" id="KW-1133">Transmembrane helix</keyword>
<evidence type="ECO:0000256" key="1">
    <source>
        <dbReference type="ARBA" id="ARBA00004141"/>
    </source>
</evidence>
<dbReference type="Pfam" id="PF07690">
    <property type="entry name" value="MFS_1"/>
    <property type="match status" value="1"/>
</dbReference>
<dbReference type="InterPro" id="IPR036259">
    <property type="entry name" value="MFS_trans_sf"/>
</dbReference>
<feature type="transmembrane region" description="Helical" evidence="5">
    <location>
        <begin position="216"/>
        <end position="237"/>
    </location>
</feature>
<dbReference type="InterPro" id="IPR011701">
    <property type="entry name" value="MFS"/>
</dbReference>
<protein>
    <submittedName>
        <fullName evidence="6">MFS transporter</fullName>
    </submittedName>
</protein>
<feature type="transmembrane region" description="Helical" evidence="5">
    <location>
        <begin position="64"/>
        <end position="85"/>
    </location>
</feature>
<dbReference type="STRING" id="106004.A0A1Y2FVH6"/>
<keyword evidence="7" id="KW-1185">Reference proteome</keyword>
<dbReference type="GO" id="GO:0005886">
    <property type="term" value="C:plasma membrane"/>
    <property type="evidence" value="ECO:0007669"/>
    <property type="project" value="TreeGrafter"/>
</dbReference>
<name>A0A1Y2FVH6_9BASI</name>
<evidence type="ECO:0000256" key="5">
    <source>
        <dbReference type="SAM" id="Phobius"/>
    </source>
</evidence>
<dbReference type="GO" id="GO:0022857">
    <property type="term" value="F:transmembrane transporter activity"/>
    <property type="evidence" value="ECO:0007669"/>
    <property type="project" value="InterPro"/>
</dbReference>
<reference evidence="6 7" key="1">
    <citation type="submission" date="2016-07" db="EMBL/GenBank/DDBJ databases">
        <title>Pervasive Adenine N6-methylation of Active Genes in Fungi.</title>
        <authorList>
            <consortium name="DOE Joint Genome Institute"/>
            <person name="Mondo S.J."/>
            <person name="Dannebaum R.O."/>
            <person name="Kuo R.C."/>
            <person name="Labutti K."/>
            <person name="Haridas S."/>
            <person name="Kuo A."/>
            <person name="Salamov A."/>
            <person name="Ahrendt S.R."/>
            <person name="Lipzen A."/>
            <person name="Sullivan W."/>
            <person name="Andreopoulos W.B."/>
            <person name="Clum A."/>
            <person name="Lindquist E."/>
            <person name="Daum C."/>
            <person name="Ramamoorthy G.K."/>
            <person name="Gryganskyi A."/>
            <person name="Culley D."/>
            <person name="Magnuson J.K."/>
            <person name="James T.Y."/>
            <person name="O'Malley M.A."/>
            <person name="Stajich J.E."/>
            <person name="Spatafora J.W."/>
            <person name="Visel A."/>
            <person name="Grigoriev I.V."/>
        </authorList>
    </citation>
    <scope>NUCLEOTIDE SEQUENCE [LARGE SCALE GENOMIC DNA]</scope>
    <source>
        <strain evidence="6 7">62-1032</strain>
    </source>
</reference>
<dbReference type="PANTHER" id="PTHR23502:SF30">
    <property type="entry name" value="TRANSPORTER, PUTATIVE (AFU_ORTHOLOGUE AFUA_8G04702)-RELATED"/>
    <property type="match status" value="1"/>
</dbReference>
<sequence length="552" mass="60858">MTLHQDPSQPYMDAVPGSLLLVDESIHHGDGHASDKDDIILSPVPSYDVNDPLNWSNLRKAKTLFATVTYIFTCGFCCSTVFSGFQQITDETGIPYSTLTEGTGYLYGAYGWGGPLIMPFALKFGHRPVYLITILVVFAMTIWVPWITTSSQWITSRVIYGLFGSPCESLNEVTISMIYFSHERGYYLGFYSIALYFGAFLAPACSGYLFNRAGLAGVSYFTAGVAALGFFIIFFLFEEVSYNRPAELERVGRAVTMDEKGRTRSNSPQKDDLADVAVTPAAEPLRQGQDRNLVGTPHGYLYSLGFGREVYCTNRQMFDAMWRPLYCIYKFPSVFYAGFSLGLSLIVYTLFTGTIGTVLNAAPYNFDSGKTGLVYLGPLVIACFAGPVTGLIGDRMVIRSARRHDGVREPEARLWINTFNAFIVPPAFILWGVGATFHINFAGLEIALIGIGAFVVVQAAVSCAYLLDCYKEMALEVMVGAVVVRNTMSFAFGYAVAPMITNLGIQNANLAMGFAGFGFILTFLIVIWKGKQWRAQSKDAYWKMVATCPISH</sequence>
<keyword evidence="4 5" id="KW-0472">Membrane</keyword>
<evidence type="ECO:0000313" key="7">
    <source>
        <dbReference type="Proteomes" id="UP000193467"/>
    </source>
</evidence>
<proteinExistence type="predicted"/>
<feature type="transmembrane region" description="Helical" evidence="5">
    <location>
        <begin position="187"/>
        <end position="210"/>
    </location>
</feature>
<organism evidence="6 7">
    <name type="scientific">Leucosporidium creatinivorum</name>
    <dbReference type="NCBI Taxonomy" id="106004"/>
    <lineage>
        <taxon>Eukaryota</taxon>
        <taxon>Fungi</taxon>
        <taxon>Dikarya</taxon>
        <taxon>Basidiomycota</taxon>
        <taxon>Pucciniomycotina</taxon>
        <taxon>Microbotryomycetes</taxon>
        <taxon>Leucosporidiales</taxon>
        <taxon>Leucosporidium</taxon>
    </lineage>
</organism>
<dbReference type="Proteomes" id="UP000193467">
    <property type="component" value="Unassembled WGS sequence"/>
</dbReference>
<dbReference type="PANTHER" id="PTHR23502">
    <property type="entry name" value="MAJOR FACILITATOR SUPERFAMILY"/>
    <property type="match status" value="1"/>
</dbReference>
<dbReference type="EMBL" id="MCGR01000014">
    <property type="protein sequence ID" value="ORY86695.1"/>
    <property type="molecule type" value="Genomic_DNA"/>
</dbReference>
<evidence type="ECO:0000256" key="3">
    <source>
        <dbReference type="ARBA" id="ARBA00022989"/>
    </source>
</evidence>
<evidence type="ECO:0000313" key="6">
    <source>
        <dbReference type="EMBL" id="ORY86695.1"/>
    </source>
</evidence>
<feature type="transmembrane region" description="Helical" evidence="5">
    <location>
        <begin position="446"/>
        <end position="467"/>
    </location>
</feature>
<evidence type="ECO:0000256" key="4">
    <source>
        <dbReference type="ARBA" id="ARBA00023136"/>
    </source>
</evidence>
<comment type="subcellular location">
    <subcellularLocation>
        <location evidence="1">Membrane</location>
        <topology evidence="1">Multi-pass membrane protein</topology>
    </subcellularLocation>
</comment>
<feature type="transmembrane region" description="Helical" evidence="5">
    <location>
        <begin position="414"/>
        <end position="434"/>
    </location>
</feature>
<dbReference type="SUPFAM" id="SSF103473">
    <property type="entry name" value="MFS general substrate transporter"/>
    <property type="match status" value="1"/>
</dbReference>
<dbReference type="OrthoDB" id="5215911at2759"/>
<evidence type="ECO:0000256" key="2">
    <source>
        <dbReference type="ARBA" id="ARBA00022692"/>
    </source>
</evidence>
<feature type="transmembrane region" description="Helical" evidence="5">
    <location>
        <begin position="129"/>
        <end position="146"/>
    </location>
</feature>
<keyword evidence="2 5" id="KW-0812">Transmembrane</keyword>
<comment type="caution">
    <text evidence="6">The sequence shown here is derived from an EMBL/GenBank/DDBJ whole genome shotgun (WGS) entry which is preliminary data.</text>
</comment>